<name>A0AAV6R197_SOLSE</name>
<dbReference type="EMBL" id="JAGKHQ010000014">
    <property type="protein sequence ID" value="KAG7498229.1"/>
    <property type="molecule type" value="Genomic_DNA"/>
</dbReference>
<organism evidence="2 3">
    <name type="scientific">Solea senegalensis</name>
    <name type="common">Senegalese sole</name>
    <dbReference type="NCBI Taxonomy" id="28829"/>
    <lineage>
        <taxon>Eukaryota</taxon>
        <taxon>Metazoa</taxon>
        <taxon>Chordata</taxon>
        <taxon>Craniata</taxon>
        <taxon>Vertebrata</taxon>
        <taxon>Euteleostomi</taxon>
        <taxon>Actinopterygii</taxon>
        <taxon>Neopterygii</taxon>
        <taxon>Teleostei</taxon>
        <taxon>Neoteleostei</taxon>
        <taxon>Acanthomorphata</taxon>
        <taxon>Carangaria</taxon>
        <taxon>Pleuronectiformes</taxon>
        <taxon>Pleuronectoidei</taxon>
        <taxon>Soleidae</taxon>
        <taxon>Solea</taxon>
    </lineage>
</organism>
<sequence length="102" mass="11442">MRKRKEEEGEVSVSQQQQHTAGQRQRNGTQPSRAGGRKLLINDSSFGPNTQLADVTKCSVSAVPLLFLALFNVWSQVQKKKKKRRSCSDLQLRALSSLGLFR</sequence>
<protein>
    <submittedName>
        <fullName evidence="2">Uncharacterized protein</fullName>
    </submittedName>
</protein>
<gene>
    <name evidence="2" type="ORF">JOB18_002698</name>
</gene>
<reference evidence="2 3" key="1">
    <citation type="journal article" date="2021" name="Sci. Rep.">
        <title>Chromosome anchoring in Senegalese sole (Solea senegalensis) reveals sex-associated markers and genome rearrangements in flatfish.</title>
        <authorList>
            <person name="Guerrero-Cozar I."/>
            <person name="Gomez-Garrido J."/>
            <person name="Berbel C."/>
            <person name="Martinez-Blanch J.F."/>
            <person name="Alioto T."/>
            <person name="Claros M.G."/>
            <person name="Gagnaire P.A."/>
            <person name="Manchado M."/>
        </authorList>
    </citation>
    <scope>NUCLEOTIDE SEQUENCE [LARGE SCALE GENOMIC DNA]</scope>
    <source>
        <strain evidence="2">Sse05_10M</strain>
    </source>
</reference>
<keyword evidence="3" id="KW-1185">Reference proteome</keyword>
<accession>A0AAV6R197</accession>
<evidence type="ECO:0000313" key="2">
    <source>
        <dbReference type="EMBL" id="KAG7498229.1"/>
    </source>
</evidence>
<dbReference type="AlphaFoldDB" id="A0AAV6R197"/>
<evidence type="ECO:0000313" key="3">
    <source>
        <dbReference type="Proteomes" id="UP000693946"/>
    </source>
</evidence>
<feature type="compositionally biased region" description="Low complexity" evidence="1">
    <location>
        <begin position="11"/>
        <end position="25"/>
    </location>
</feature>
<dbReference type="Proteomes" id="UP000693946">
    <property type="component" value="Linkage Group LG21"/>
</dbReference>
<comment type="caution">
    <text evidence="2">The sequence shown here is derived from an EMBL/GenBank/DDBJ whole genome shotgun (WGS) entry which is preliminary data.</text>
</comment>
<proteinExistence type="predicted"/>
<evidence type="ECO:0000256" key="1">
    <source>
        <dbReference type="SAM" id="MobiDB-lite"/>
    </source>
</evidence>
<feature type="region of interest" description="Disordered" evidence="1">
    <location>
        <begin position="1"/>
        <end position="42"/>
    </location>
</feature>